<dbReference type="Proteomes" id="UP000193411">
    <property type="component" value="Unassembled WGS sequence"/>
</dbReference>
<feature type="compositionally biased region" description="Low complexity" evidence="1">
    <location>
        <begin position="34"/>
        <end position="70"/>
    </location>
</feature>
<feature type="region of interest" description="Disordered" evidence="1">
    <location>
        <begin position="191"/>
        <end position="210"/>
    </location>
</feature>
<organism evidence="2 3">
    <name type="scientific">Catenaria anguillulae PL171</name>
    <dbReference type="NCBI Taxonomy" id="765915"/>
    <lineage>
        <taxon>Eukaryota</taxon>
        <taxon>Fungi</taxon>
        <taxon>Fungi incertae sedis</taxon>
        <taxon>Blastocladiomycota</taxon>
        <taxon>Blastocladiomycetes</taxon>
        <taxon>Blastocladiales</taxon>
        <taxon>Catenariaceae</taxon>
        <taxon>Catenaria</taxon>
    </lineage>
</organism>
<comment type="caution">
    <text evidence="2">The sequence shown here is derived from an EMBL/GenBank/DDBJ whole genome shotgun (WGS) entry which is preliminary data.</text>
</comment>
<dbReference type="Pfam" id="PF08737">
    <property type="entry name" value="Rgp1"/>
    <property type="match status" value="1"/>
</dbReference>
<dbReference type="InterPro" id="IPR014848">
    <property type="entry name" value="Rgp1"/>
</dbReference>
<feature type="region of interest" description="Disordered" evidence="1">
    <location>
        <begin position="1"/>
        <end position="109"/>
    </location>
</feature>
<accession>A0A1Y2HS18</accession>
<evidence type="ECO:0000256" key="1">
    <source>
        <dbReference type="SAM" id="MobiDB-lite"/>
    </source>
</evidence>
<feature type="compositionally biased region" description="Low complexity" evidence="1">
    <location>
        <begin position="92"/>
        <end position="101"/>
    </location>
</feature>
<protein>
    <submittedName>
        <fullName evidence="2">Rgp1-domain-containing protein</fullName>
    </submittedName>
</protein>
<name>A0A1Y2HS18_9FUNG</name>
<evidence type="ECO:0000313" key="2">
    <source>
        <dbReference type="EMBL" id="ORZ35922.1"/>
    </source>
</evidence>
<sequence length="533" mass="57168">MSDHPLQLVQVSASPSPQLQPADLMHVNRVGGDSNNNSLTLQRRLSSSTCASASASSSPSPLSASGSPSASRRRPPAQPSIARPLRSHTHTHTQTQPHSQPNSNSRTVAVVNQGPAPTSISVTVSDAAVFCAGDKLSLKVTIANKYANHNHSSTRSHRPPPRSSSAASFLPSSVSIDSLQLASQPMTTIHASQPLQNSKPGPGAQYSSSRWSWALPSPPTALSDWLSPSANLSTTPVSSQSRSNTSPDKPLMLMLGTIQLVGSMTIDPLSIVPDNLAHLKSIAASTGLTFAQHEYPVFVSAKSILFVNLTLPVGRCTSYAYSTLLPLALPSTVRGGRFIKVAYRAVVECTVSPRLPPIRVICPFRVFSAFEADGATLTYDISEPIVQPREIALTAQIPDPNDPTSKPMSRARSRDDILELLTKLDESLDFASAADDAQMDVLKLKGTNSQPAQAVSPELEYISKIQNGITFRRIDHLLQSAPAVVFDFSSEQGKIAKLKLRRSLYRIGDVITGVVDFREHTIPSLRVNCVDSL</sequence>
<dbReference type="EMBL" id="MCFL01000019">
    <property type="protein sequence ID" value="ORZ35922.1"/>
    <property type="molecule type" value="Genomic_DNA"/>
</dbReference>
<keyword evidence="3" id="KW-1185">Reference proteome</keyword>
<dbReference type="AlphaFoldDB" id="A0A1Y2HS18"/>
<dbReference type="OrthoDB" id="1918at2759"/>
<dbReference type="PANTHER" id="PTHR12507">
    <property type="entry name" value="REDUCED GROWTH PHENOTYPE 1 RGP1, YEAST -RELATED"/>
    <property type="match status" value="1"/>
</dbReference>
<feature type="compositionally biased region" description="Polar residues" evidence="1">
    <location>
        <begin position="9"/>
        <end position="19"/>
    </location>
</feature>
<feature type="region of interest" description="Disordered" evidence="1">
    <location>
        <begin position="149"/>
        <end position="169"/>
    </location>
</feature>
<gene>
    <name evidence="2" type="ORF">BCR44DRAFT_60901</name>
</gene>
<evidence type="ECO:0000313" key="3">
    <source>
        <dbReference type="Proteomes" id="UP000193411"/>
    </source>
</evidence>
<reference evidence="2 3" key="1">
    <citation type="submission" date="2016-07" db="EMBL/GenBank/DDBJ databases">
        <title>Pervasive Adenine N6-methylation of Active Genes in Fungi.</title>
        <authorList>
            <consortium name="DOE Joint Genome Institute"/>
            <person name="Mondo S.J."/>
            <person name="Dannebaum R.O."/>
            <person name="Kuo R.C."/>
            <person name="Labutti K."/>
            <person name="Haridas S."/>
            <person name="Kuo A."/>
            <person name="Salamov A."/>
            <person name="Ahrendt S.R."/>
            <person name="Lipzen A."/>
            <person name="Sullivan W."/>
            <person name="Andreopoulos W.B."/>
            <person name="Clum A."/>
            <person name="Lindquist E."/>
            <person name="Daum C."/>
            <person name="Ramamoorthy G.K."/>
            <person name="Gryganskyi A."/>
            <person name="Culley D."/>
            <person name="Magnuson J.K."/>
            <person name="James T.Y."/>
            <person name="O'Malley M.A."/>
            <person name="Stajich J.E."/>
            <person name="Spatafora J.W."/>
            <person name="Visel A."/>
            <person name="Grigoriev I.V."/>
        </authorList>
    </citation>
    <scope>NUCLEOTIDE SEQUENCE [LARGE SCALE GENOMIC DNA]</scope>
    <source>
        <strain evidence="2 3">PL171</strain>
    </source>
</reference>
<proteinExistence type="predicted"/>